<keyword evidence="2" id="KW-1185">Reference proteome</keyword>
<accession>A0ABX0QID9</accession>
<dbReference type="RefSeq" id="WP_166691872.1">
    <property type="nucleotide sequence ID" value="NZ_WAEL01000003.1"/>
</dbReference>
<protein>
    <submittedName>
        <fullName evidence="1">Helix-turn-helix domain-containing protein</fullName>
    </submittedName>
</protein>
<reference evidence="2" key="1">
    <citation type="submission" date="2019-09" db="EMBL/GenBank/DDBJ databases">
        <authorList>
            <person name="Jung D.-H."/>
        </authorList>
    </citation>
    <scope>NUCLEOTIDE SEQUENCE [LARGE SCALE GENOMIC DNA]</scope>
    <source>
        <strain evidence="2">JA-25</strain>
    </source>
</reference>
<comment type="caution">
    <text evidence="1">The sequence shown here is derived from an EMBL/GenBank/DDBJ whole genome shotgun (WGS) entry which is preliminary data.</text>
</comment>
<proteinExistence type="predicted"/>
<gene>
    <name evidence="1" type="ORF">F7231_10675</name>
</gene>
<dbReference type="EMBL" id="WAEL01000003">
    <property type="protein sequence ID" value="NID10633.1"/>
    <property type="molecule type" value="Genomic_DNA"/>
</dbReference>
<reference evidence="2" key="2">
    <citation type="submission" date="2023-07" db="EMBL/GenBank/DDBJ databases">
        <authorList>
            <person name="Jung D.-H."/>
        </authorList>
    </citation>
    <scope>NUCLEOTIDE SEQUENCE [LARGE SCALE GENOMIC DNA]</scope>
    <source>
        <strain evidence="2">JA-25</strain>
    </source>
</reference>
<sequence>MYSTTTQIHLTPDQLTELVRIAVRSELADYTPPSLAVELPDYLSRKQAAQTLQVPLTTLNEWAKDTADRSAVLVPQKVGSRVRYKREDVLNAIKESRRFKRS</sequence>
<organism evidence="1 2">
    <name type="scientific">Fibrivirga algicola</name>
    <dbReference type="NCBI Taxonomy" id="2950420"/>
    <lineage>
        <taxon>Bacteria</taxon>
        <taxon>Pseudomonadati</taxon>
        <taxon>Bacteroidota</taxon>
        <taxon>Cytophagia</taxon>
        <taxon>Cytophagales</taxon>
        <taxon>Spirosomataceae</taxon>
        <taxon>Fibrivirga</taxon>
    </lineage>
</organism>
<dbReference type="Proteomes" id="UP000606008">
    <property type="component" value="Unassembled WGS sequence"/>
</dbReference>
<name>A0ABX0QID9_9BACT</name>
<evidence type="ECO:0000313" key="1">
    <source>
        <dbReference type="EMBL" id="NID10633.1"/>
    </source>
</evidence>
<evidence type="ECO:0000313" key="2">
    <source>
        <dbReference type="Proteomes" id="UP000606008"/>
    </source>
</evidence>